<dbReference type="EMBL" id="FNFF01000013">
    <property type="protein sequence ID" value="SDK88945.1"/>
    <property type="molecule type" value="Genomic_DNA"/>
</dbReference>
<proteinExistence type="predicted"/>
<name>A0A1G9FKR9_9ACTN</name>
<dbReference type="OrthoDB" id="428263at2"/>
<keyword evidence="1" id="KW-1133">Transmembrane helix</keyword>
<keyword evidence="3" id="KW-1185">Reference proteome</keyword>
<feature type="transmembrane region" description="Helical" evidence="1">
    <location>
        <begin position="50"/>
        <end position="79"/>
    </location>
</feature>
<dbReference type="RefSeq" id="WP_093614817.1">
    <property type="nucleotide sequence ID" value="NZ_FNFF01000013.1"/>
</dbReference>
<feature type="transmembrane region" description="Helical" evidence="1">
    <location>
        <begin position="85"/>
        <end position="107"/>
    </location>
</feature>
<evidence type="ECO:0000313" key="2">
    <source>
        <dbReference type="EMBL" id="SDK88945.1"/>
    </source>
</evidence>
<evidence type="ECO:0000256" key="1">
    <source>
        <dbReference type="SAM" id="Phobius"/>
    </source>
</evidence>
<dbReference type="AlphaFoldDB" id="A0A1G9FKR9"/>
<gene>
    <name evidence="2" type="ORF">SAMN05421806_113193</name>
</gene>
<organism evidence="2 3">
    <name type="scientific">Streptomyces indicus</name>
    <dbReference type="NCBI Taxonomy" id="417292"/>
    <lineage>
        <taxon>Bacteria</taxon>
        <taxon>Bacillati</taxon>
        <taxon>Actinomycetota</taxon>
        <taxon>Actinomycetes</taxon>
        <taxon>Kitasatosporales</taxon>
        <taxon>Streptomycetaceae</taxon>
        <taxon>Streptomyces</taxon>
    </lineage>
</organism>
<dbReference type="InterPro" id="IPR013901">
    <property type="entry name" value="Anthrone_oxy"/>
</dbReference>
<accession>A0A1G9FKR9</accession>
<sequence length="160" mass="16960">MIDGTLFALTLVTALGCGLIAGVFFAFSTSVMRTLGALPWKQGLTAMQKLNVLIINPVFLGVFVGTALLSAVVAVMTFVSWPDEGAWELLIGCLLYLAGCFGVTMVANVPRNDALDKLDPEAPESAEQWKTYVREWTAWNHVRGGAALAACAALVLALAA</sequence>
<dbReference type="Proteomes" id="UP000199155">
    <property type="component" value="Unassembled WGS sequence"/>
</dbReference>
<dbReference type="STRING" id="417292.SAMN05421806_113193"/>
<dbReference type="Pfam" id="PF08592">
    <property type="entry name" value="Anthrone_oxy"/>
    <property type="match status" value="1"/>
</dbReference>
<keyword evidence="1" id="KW-0472">Membrane</keyword>
<feature type="transmembrane region" description="Helical" evidence="1">
    <location>
        <begin position="6"/>
        <end position="29"/>
    </location>
</feature>
<evidence type="ECO:0000313" key="3">
    <source>
        <dbReference type="Proteomes" id="UP000199155"/>
    </source>
</evidence>
<keyword evidence="1" id="KW-0812">Transmembrane</keyword>
<protein>
    <submittedName>
        <fullName evidence="2">Uncharacterized membrane protein</fullName>
    </submittedName>
</protein>
<reference evidence="2 3" key="1">
    <citation type="submission" date="2016-10" db="EMBL/GenBank/DDBJ databases">
        <authorList>
            <person name="de Groot N.N."/>
        </authorList>
    </citation>
    <scope>NUCLEOTIDE SEQUENCE [LARGE SCALE GENOMIC DNA]</scope>
    <source>
        <strain evidence="2 3">CGMCC 4.5727</strain>
    </source>
</reference>